<evidence type="ECO:0000256" key="1">
    <source>
        <dbReference type="SAM" id="MobiDB-lite"/>
    </source>
</evidence>
<proteinExistence type="predicted"/>
<protein>
    <submittedName>
        <fullName evidence="2">Uncharacterized protein</fullName>
    </submittedName>
</protein>
<name>A0A0M2UZS5_9BACT</name>
<feature type="compositionally biased region" description="Basic and acidic residues" evidence="1">
    <location>
        <begin position="41"/>
        <end position="54"/>
    </location>
</feature>
<comment type="caution">
    <text evidence="2">The sequence shown here is derived from an EMBL/GenBank/DDBJ whole genome shotgun (WGS) entry which is preliminary data.</text>
</comment>
<dbReference type="AlphaFoldDB" id="A0A0M2UZS5"/>
<evidence type="ECO:0000313" key="2">
    <source>
        <dbReference type="EMBL" id="KKO20476.1"/>
    </source>
</evidence>
<feature type="non-terminal residue" evidence="2">
    <location>
        <position position="131"/>
    </location>
</feature>
<organism evidence="2 3">
    <name type="scientific">Candidatus Brocadia fulgida</name>
    <dbReference type="NCBI Taxonomy" id="380242"/>
    <lineage>
        <taxon>Bacteria</taxon>
        <taxon>Pseudomonadati</taxon>
        <taxon>Planctomycetota</taxon>
        <taxon>Candidatus Brocadiia</taxon>
        <taxon>Candidatus Brocadiales</taxon>
        <taxon>Candidatus Brocadiaceae</taxon>
        <taxon>Candidatus Brocadia</taxon>
    </lineage>
</organism>
<gene>
    <name evidence="2" type="ORF">BROFUL_00791</name>
</gene>
<dbReference type="Proteomes" id="UP000034954">
    <property type="component" value="Unassembled WGS sequence"/>
</dbReference>
<accession>A0A0M2UZS5</accession>
<dbReference type="EMBL" id="LAQJ01000101">
    <property type="protein sequence ID" value="KKO20476.1"/>
    <property type="molecule type" value="Genomic_DNA"/>
</dbReference>
<feature type="region of interest" description="Disordered" evidence="1">
    <location>
        <begin position="41"/>
        <end position="67"/>
    </location>
</feature>
<reference evidence="2 3" key="1">
    <citation type="journal article" date="2013" name="BMC Microbiol.">
        <title>Identification of the type II cytochrome c maturation pathway in anammox bacteria by comparative genomics.</title>
        <authorList>
            <person name="Ferousi C."/>
            <person name="Speth D.R."/>
            <person name="Reimann J."/>
            <person name="Op den Camp H.J."/>
            <person name="Allen J.W."/>
            <person name="Keltjens J.T."/>
            <person name="Jetten M.S."/>
        </authorList>
    </citation>
    <scope>NUCLEOTIDE SEQUENCE [LARGE SCALE GENOMIC DNA]</scope>
    <source>
        <strain evidence="2">RU1</strain>
    </source>
</reference>
<evidence type="ECO:0000313" key="3">
    <source>
        <dbReference type="Proteomes" id="UP000034954"/>
    </source>
</evidence>
<sequence>MSWVCPYQINNECTRLKKACQPLQDGCVMEGKAAFIDSPLDRVNENRAQKEKNQKRNVRLPSAAQPQPNFLYESGEIASEKALAMTATMHFDGTLHVVIASEAKQSFTHKKRHLLKEVCEKTYKKKKFLYS</sequence>
<keyword evidence="3" id="KW-1185">Reference proteome</keyword>